<proteinExistence type="predicted"/>
<dbReference type="AlphaFoldDB" id="A0A833YZA2"/>
<gene>
    <name evidence="1" type="ORF">HJG60_008610</name>
</gene>
<evidence type="ECO:0000313" key="1">
    <source>
        <dbReference type="EMBL" id="KAF6084339.1"/>
    </source>
</evidence>
<reference evidence="1 2" key="1">
    <citation type="journal article" date="2020" name="Nature">
        <title>Six reference-quality genomes reveal evolution of bat adaptations.</title>
        <authorList>
            <person name="Jebb D."/>
            <person name="Huang Z."/>
            <person name="Pippel M."/>
            <person name="Hughes G.M."/>
            <person name="Lavrichenko K."/>
            <person name="Devanna P."/>
            <person name="Winkler S."/>
            <person name="Jermiin L.S."/>
            <person name="Skirmuntt E.C."/>
            <person name="Katzourakis A."/>
            <person name="Burkitt-Gray L."/>
            <person name="Ray D.A."/>
            <person name="Sullivan K.A.M."/>
            <person name="Roscito J.G."/>
            <person name="Kirilenko B.M."/>
            <person name="Davalos L.M."/>
            <person name="Corthals A.P."/>
            <person name="Power M.L."/>
            <person name="Jones G."/>
            <person name="Ransome R.D."/>
            <person name="Dechmann D.K.N."/>
            <person name="Locatelli A.G."/>
            <person name="Puechmaille S.J."/>
            <person name="Fedrigo O."/>
            <person name="Jarvis E.D."/>
            <person name="Hiller M."/>
            <person name="Vernes S.C."/>
            <person name="Myers E.W."/>
            <person name="Teeling E.C."/>
        </authorList>
    </citation>
    <scope>NUCLEOTIDE SEQUENCE [LARGE SCALE GENOMIC DNA]</scope>
    <source>
        <strain evidence="1">Bat1K_MPI-CBG_1</strain>
    </source>
</reference>
<comment type="caution">
    <text evidence="1">The sequence shown here is derived from an EMBL/GenBank/DDBJ whole genome shotgun (WGS) entry which is preliminary data.</text>
</comment>
<protein>
    <submittedName>
        <fullName evidence="1">Uncharacterized protein</fullName>
    </submittedName>
</protein>
<sequence length="127" mass="13772">MSWPWDPGLHSLSCSSVSPGLSACKCGTAWSARCFACCSLLHNCHLSGSVHCHFMPGVCQPPPECPGSTHCHLAHPVPPLFVSRPLSAWPSNSAPPTDLDECVYFNSLVVGLPYSSISCQFWFLFCF</sequence>
<organism evidence="1 2">
    <name type="scientific">Phyllostomus discolor</name>
    <name type="common">pale spear-nosed bat</name>
    <dbReference type="NCBI Taxonomy" id="89673"/>
    <lineage>
        <taxon>Eukaryota</taxon>
        <taxon>Metazoa</taxon>
        <taxon>Chordata</taxon>
        <taxon>Craniata</taxon>
        <taxon>Vertebrata</taxon>
        <taxon>Euteleostomi</taxon>
        <taxon>Mammalia</taxon>
        <taxon>Eutheria</taxon>
        <taxon>Laurasiatheria</taxon>
        <taxon>Chiroptera</taxon>
        <taxon>Yangochiroptera</taxon>
        <taxon>Phyllostomidae</taxon>
        <taxon>Phyllostominae</taxon>
        <taxon>Phyllostomus</taxon>
    </lineage>
</organism>
<accession>A0A833YZA2</accession>
<dbReference type="Proteomes" id="UP000664940">
    <property type="component" value="Unassembled WGS sequence"/>
</dbReference>
<dbReference type="EMBL" id="JABVXQ010000012">
    <property type="protein sequence ID" value="KAF6084339.1"/>
    <property type="molecule type" value="Genomic_DNA"/>
</dbReference>
<name>A0A833YZA2_9CHIR</name>
<evidence type="ECO:0000313" key="2">
    <source>
        <dbReference type="Proteomes" id="UP000664940"/>
    </source>
</evidence>